<dbReference type="EMBL" id="CP022743">
    <property type="protein sequence ID" value="ASU33492.1"/>
    <property type="molecule type" value="Genomic_DNA"/>
</dbReference>
<dbReference type="PANTHER" id="PTHR38436:SF1">
    <property type="entry name" value="ESTER CYCLASE"/>
    <property type="match status" value="1"/>
</dbReference>
<dbReference type="Proteomes" id="UP000215002">
    <property type="component" value="Chromosome"/>
</dbReference>
<dbReference type="KEGG" id="muc:MuYL_1594"/>
<dbReference type="InterPro" id="IPR009959">
    <property type="entry name" value="Cyclase_SnoaL-like"/>
</dbReference>
<accession>A0A223NUE1</accession>
<sequence length="293" mass="32538">MSTAASLGSNGVVITVFSTNIFQINLNNRSIIWVMANLCRIPLSKYIFMEPKSNKTIVLECYRKIIRDLDLSLVDSYVHEDYIQHSPTVKDGRAGLLEMLAFLKTLPKPAVPGPSPIIRVIADGDLVAVHLDIEFMAQHVAVIDLFRLRNGKIAEHWDAGQPLAPIGDEPITMTNGRTAIDETADKQVSKTMIRDFYGELFRSERDDAVAKFLAHDYVEHNVANGLVNSTNGEFKVHRIIGEGDFVAAHVERLASGQSFAQMHLFRVAGGKVAEHWSVEQQVPETMAHGNGMF</sequence>
<evidence type="ECO:0000313" key="3">
    <source>
        <dbReference type="Proteomes" id="UP000215002"/>
    </source>
</evidence>
<evidence type="ECO:0000313" key="2">
    <source>
        <dbReference type="EMBL" id="ASU33492.1"/>
    </source>
</evidence>
<keyword evidence="3" id="KW-1185">Reference proteome</keyword>
<organism evidence="2 3">
    <name type="scientific">Mucilaginibacter xinganensis</name>
    <dbReference type="NCBI Taxonomy" id="1234841"/>
    <lineage>
        <taxon>Bacteria</taxon>
        <taxon>Pseudomonadati</taxon>
        <taxon>Bacteroidota</taxon>
        <taxon>Sphingobacteriia</taxon>
        <taxon>Sphingobacteriales</taxon>
        <taxon>Sphingobacteriaceae</taxon>
        <taxon>Mucilaginibacter</taxon>
    </lineage>
</organism>
<evidence type="ECO:0000259" key="1">
    <source>
        <dbReference type="Pfam" id="PF12680"/>
    </source>
</evidence>
<dbReference type="GO" id="GO:0030638">
    <property type="term" value="P:polyketide metabolic process"/>
    <property type="evidence" value="ECO:0007669"/>
    <property type="project" value="InterPro"/>
</dbReference>
<gene>
    <name evidence="2" type="ORF">MuYL_1594</name>
</gene>
<protein>
    <submittedName>
        <fullName evidence="2">Putative SnoaL-like aldol condensation-catalyzing enzyme</fullName>
    </submittedName>
</protein>
<dbReference type="AlphaFoldDB" id="A0A223NUE1"/>
<dbReference type="Pfam" id="PF12680">
    <property type="entry name" value="SnoaL_2"/>
    <property type="match status" value="1"/>
</dbReference>
<reference evidence="2 3" key="1">
    <citation type="submission" date="2017-08" db="EMBL/GenBank/DDBJ databases">
        <title>Complete genome sequence of Mucilaginibacter sp. strain BJC16-A31.</title>
        <authorList>
            <consortium name="Henan University of Science and Technology"/>
            <person name="You X."/>
        </authorList>
    </citation>
    <scope>NUCLEOTIDE SEQUENCE [LARGE SCALE GENOMIC DNA]</scope>
    <source>
        <strain evidence="2 3">BJC16-A31</strain>
    </source>
</reference>
<dbReference type="Gene3D" id="3.10.450.50">
    <property type="match status" value="2"/>
</dbReference>
<dbReference type="InterPro" id="IPR032710">
    <property type="entry name" value="NTF2-like_dom_sf"/>
</dbReference>
<name>A0A223NUE1_9SPHI</name>
<dbReference type="PANTHER" id="PTHR38436">
    <property type="entry name" value="POLYKETIDE CYCLASE SNOAL-LIKE DOMAIN"/>
    <property type="match status" value="1"/>
</dbReference>
<proteinExistence type="predicted"/>
<feature type="domain" description="SnoaL-like" evidence="1">
    <location>
        <begin position="68"/>
        <end position="156"/>
    </location>
</feature>
<dbReference type="SUPFAM" id="SSF54427">
    <property type="entry name" value="NTF2-like"/>
    <property type="match status" value="2"/>
</dbReference>
<dbReference type="InterPro" id="IPR037401">
    <property type="entry name" value="SnoaL-like"/>
</dbReference>